<evidence type="ECO:0000256" key="1">
    <source>
        <dbReference type="SAM" id="Phobius"/>
    </source>
</evidence>
<reference evidence="2 3" key="1">
    <citation type="journal article" date="2019" name="Nat. Ecol. Evol.">
        <title>Megaphylogeny resolves global patterns of mushroom evolution.</title>
        <authorList>
            <person name="Varga T."/>
            <person name="Krizsan K."/>
            <person name="Foldi C."/>
            <person name="Dima B."/>
            <person name="Sanchez-Garcia M."/>
            <person name="Sanchez-Ramirez S."/>
            <person name="Szollosi G.J."/>
            <person name="Szarkandi J.G."/>
            <person name="Papp V."/>
            <person name="Albert L."/>
            <person name="Andreopoulos W."/>
            <person name="Angelini C."/>
            <person name="Antonin V."/>
            <person name="Barry K.W."/>
            <person name="Bougher N.L."/>
            <person name="Buchanan P."/>
            <person name="Buyck B."/>
            <person name="Bense V."/>
            <person name="Catcheside P."/>
            <person name="Chovatia M."/>
            <person name="Cooper J."/>
            <person name="Damon W."/>
            <person name="Desjardin D."/>
            <person name="Finy P."/>
            <person name="Geml J."/>
            <person name="Haridas S."/>
            <person name="Hughes K."/>
            <person name="Justo A."/>
            <person name="Karasinski D."/>
            <person name="Kautmanova I."/>
            <person name="Kiss B."/>
            <person name="Kocsube S."/>
            <person name="Kotiranta H."/>
            <person name="LaButti K.M."/>
            <person name="Lechner B.E."/>
            <person name="Liimatainen K."/>
            <person name="Lipzen A."/>
            <person name="Lukacs Z."/>
            <person name="Mihaltcheva S."/>
            <person name="Morgado L.N."/>
            <person name="Niskanen T."/>
            <person name="Noordeloos M.E."/>
            <person name="Ohm R.A."/>
            <person name="Ortiz-Santana B."/>
            <person name="Ovrebo C."/>
            <person name="Racz N."/>
            <person name="Riley R."/>
            <person name="Savchenko A."/>
            <person name="Shiryaev A."/>
            <person name="Soop K."/>
            <person name="Spirin V."/>
            <person name="Szebenyi C."/>
            <person name="Tomsovsky M."/>
            <person name="Tulloss R.E."/>
            <person name="Uehling J."/>
            <person name="Grigoriev I.V."/>
            <person name="Vagvolgyi C."/>
            <person name="Papp T."/>
            <person name="Martin F.M."/>
            <person name="Miettinen O."/>
            <person name="Hibbett D.S."/>
            <person name="Nagy L.G."/>
        </authorList>
    </citation>
    <scope>NUCLEOTIDE SEQUENCE [LARGE SCALE GENOMIC DNA]</scope>
    <source>
        <strain evidence="2 3">CBS 309.79</strain>
    </source>
</reference>
<accession>A0A5C3QYJ4</accession>
<proteinExistence type="predicted"/>
<keyword evidence="3" id="KW-1185">Reference proteome</keyword>
<dbReference type="AlphaFoldDB" id="A0A5C3QYJ4"/>
<feature type="transmembrane region" description="Helical" evidence="1">
    <location>
        <begin position="20"/>
        <end position="41"/>
    </location>
</feature>
<evidence type="ECO:0000313" key="3">
    <source>
        <dbReference type="Proteomes" id="UP000305067"/>
    </source>
</evidence>
<evidence type="ECO:0000313" key="2">
    <source>
        <dbReference type="EMBL" id="TFL07083.1"/>
    </source>
</evidence>
<dbReference type="EMBL" id="ML178814">
    <property type="protein sequence ID" value="TFL07083.1"/>
    <property type="molecule type" value="Genomic_DNA"/>
</dbReference>
<dbReference type="Proteomes" id="UP000305067">
    <property type="component" value="Unassembled WGS sequence"/>
</dbReference>
<keyword evidence="1" id="KW-1133">Transmembrane helix</keyword>
<organism evidence="2 3">
    <name type="scientific">Pterulicium gracile</name>
    <dbReference type="NCBI Taxonomy" id="1884261"/>
    <lineage>
        <taxon>Eukaryota</taxon>
        <taxon>Fungi</taxon>
        <taxon>Dikarya</taxon>
        <taxon>Basidiomycota</taxon>
        <taxon>Agaricomycotina</taxon>
        <taxon>Agaricomycetes</taxon>
        <taxon>Agaricomycetidae</taxon>
        <taxon>Agaricales</taxon>
        <taxon>Pleurotineae</taxon>
        <taxon>Pterulaceae</taxon>
        <taxon>Pterulicium</taxon>
    </lineage>
</organism>
<protein>
    <submittedName>
        <fullName evidence="2">Uncharacterized protein</fullName>
    </submittedName>
</protein>
<gene>
    <name evidence="2" type="ORF">BDV98DRAFT_8531</name>
</gene>
<sequence length="95" mass="11030">MHSLRPHPPSIHPYHPIFPVHPIFAPSPTLAMFFLRAVLLLRTSISFCFQLKQNPPIMTMYFSHHFDFFFCARIEQLMVLGPSHLLCDSYCCPAK</sequence>
<keyword evidence="1" id="KW-0812">Transmembrane</keyword>
<name>A0A5C3QYJ4_9AGAR</name>
<keyword evidence="1" id="KW-0472">Membrane</keyword>